<dbReference type="eggNOG" id="KOG0235">
    <property type="taxonomic scope" value="Eukaryota"/>
</dbReference>
<dbReference type="OrthoDB" id="354304at2759"/>
<dbReference type="PROSITE" id="PS00175">
    <property type="entry name" value="PG_MUTASE"/>
    <property type="match status" value="1"/>
</dbReference>
<dbReference type="EMBL" id="FN649748">
    <property type="protein sequence ID" value="CBJ28764.1"/>
    <property type="molecule type" value="Genomic_DNA"/>
</dbReference>
<keyword evidence="2" id="KW-1185">Reference proteome</keyword>
<organism evidence="1 2">
    <name type="scientific">Ectocarpus siliculosus</name>
    <name type="common">Brown alga</name>
    <name type="synonym">Conferva siliculosa</name>
    <dbReference type="NCBI Taxonomy" id="2880"/>
    <lineage>
        <taxon>Eukaryota</taxon>
        <taxon>Sar</taxon>
        <taxon>Stramenopiles</taxon>
        <taxon>Ochrophyta</taxon>
        <taxon>PX clade</taxon>
        <taxon>Phaeophyceae</taxon>
        <taxon>Ectocarpales</taxon>
        <taxon>Ectocarpaceae</taxon>
        <taxon>Ectocarpus</taxon>
    </lineage>
</organism>
<dbReference type="SMART" id="SM00855">
    <property type="entry name" value="PGAM"/>
    <property type="match status" value="1"/>
</dbReference>
<protein>
    <recommendedName>
        <fullName evidence="3">Phosphoglycerate mutase</fullName>
    </recommendedName>
</protein>
<dbReference type="STRING" id="2880.D7FIE0"/>
<dbReference type="CDD" id="cd07067">
    <property type="entry name" value="HP_PGM_like"/>
    <property type="match status" value="1"/>
</dbReference>
<dbReference type="GO" id="GO:0016791">
    <property type="term" value="F:phosphatase activity"/>
    <property type="evidence" value="ECO:0007669"/>
    <property type="project" value="TreeGrafter"/>
</dbReference>
<dbReference type="InterPro" id="IPR013078">
    <property type="entry name" value="His_Pase_superF_clade-1"/>
</dbReference>
<name>D7FIE0_ECTSI</name>
<evidence type="ECO:0000313" key="2">
    <source>
        <dbReference type="Proteomes" id="UP000002630"/>
    </source>
</evidence>
<dbReference type="InParanoid" id="D7FIE0"/>
<dbReference type="SUPFAM" id="SSF53254">
    <property type="entry name" value="Phosphoglycerate mutase-like"/>
    <property type="match status" value="1"/>
</dbReference>
<dbReference type="AlphaFoldDB" id="D7FIE0"/>
<proteinExistence type="predicted"/>
<dbReference type="Pfam" id="PF00300">
    <property type="entry name" value="His_Phos_1"/>
    <property type="match status" value="1"/>
</dbReference>
<dbReference type="PANTHER" id="PTHR48100">
    <property type="entry name" value="BROAD-SPECIFICITY PHOSPHATASE YOR283W-RELATED"/>
    <property type="match status" value="1"/>
</dbReference>
<accession>D7FIE0</accession>
<reference evidence="1 2" key="1">
    <citation type="journal article" date="2010" name="Nature">
        <title>The Ectocarpus genome and the independent evolution of multicellularity in brown algae.</title>
        <authorList>
            <person name="Cock J.M."/>
            <person name="Sterck L."/>
            <person name="Rouze P."/>
            <person name="Scornet D."/>
            <person name="Allen A.E."/>
            <person name="Amoutzias G."/>
            <person name="Anthouard V."/>
            <person name="Artiguenave F."/>
            <person name="Aury J.M."/>
            <person name="Badger J.H."/>
            <person name="Beszteri B."/>
            <person name="Billiau K."/>
            <person name="Bonnet E."/>
            <person name="Bothwell J.H."/>
            <person name="Bowler C."/>
            <person name="Boyen C."/>
            <person name="Brownlee C."/>
            <person name="Carrano C.J."/>
            <person name="Charrier B."/>
            <person name="Cho G.Y."/>
            <person name="Coelho S.M."/>
            <person name="Collen J."/>
            <person name="Corre E."/>
            <person name="Da Silva C."/>
            <person name="Delage L."/>
            <person name="Delaroque N."/>
            <person name="Dittami S.M."/>
            <person name="Doulbeau S."/>
            <person name="Elias M."/>
            <person name="Farnham G."/>
            <person name="Gachon C.M."/>
            <person name="Gschloessl B."/>
            <person name="Heesch S."/>
            <person name="Jabbari K."/>
            <person name="Jubin C."/>
            <person name="Kawai H."/>
            <person name="Kimura K."/>
            <person name="Kloareg B."/>
            <person name="Kupper F.C."/>
            <person name="Lang D."/>
            <person name="Le Bail A."/>
            <person name="Leblanc C."/>
            <person name="Lerouge P."/>
            <person name="Lohr M."/>
            <person name="Lopez P.J."/>
            <person name="Martens C."/>
            <person name="Maumus F."/>
            <person name="Michel G."/>
            <person name="Miranda-Saavedra D."/>
            <person name="Morales J."/>
            <person name="Moreau H."/>
            <person name="Motomura T."/>
            <person name="Nagasato C."/>
            <person name="Napoli C.A."/>
            <person name="Nelson D.R."/>
            <person name="Nyvall-Collen P."/>
            <person name="Peters A.F."/>
            <person name="Pommier C."/>
            <person name="Potin P."/>
            <person name="Poulain J."/>
            <person name="Quesneville H."/>
            <person name="Read B."/>
            <person name="Rensing S.A."/>
            <person name="Ritter A."/>
            <person name="Rousvoal S."/>
            <person name="Samanta M."/>
            <person name="Samson G."/>
            <person name="Schroeder D.C."/>
            <person name="Segurens B."/>
            <person name="Strittmatter M."/>
            <person name="Tonon T."/>
            <person name="Tregear J.W."/>
            <person name="Valentin K."/>
            <person name="von Dassow P."/>
            <person name="Yamagishi T."/>
            <person name="Van de Peer Y."/>
            <person name="Wincker P."/>
        </authorList>
    </citation>
    <scope>NUCLEOTIDE SEQUENCE [LARGE SCALE GENOMIC DNA]</scope>
    <source>
        <strain evidence="2">Ec32 / CCAP1310/4</strain>
    </source>
</reference>
<dbReference type="Proteomes" id="UP000002630">
    <property type="component" value="Linkage Group LG23"/>
</dbReference>
<evidence type="ECO:0008006" key="3">
    <source>
        <dbReference type="Google" id="ProtNLM"/>
    </source>
</evidence>
<dbReference type="InterPro" id="IPR050275">
    <property type="entry name" value="PGM_Phosphatase"/>
</dbReference>
<dbReference type="InterPro" id="IPR001345">
    <property type="entry name" value="PG/BPGM_mutase_AS"/>
</dbReference>
<gene>
    <name evidence="1" type="ORF">Esi_0119_0093</name>
</gene>
<dbReference type="EMBL" id="FN647870">
    <property type="protein sequence ID" value="CBJ28764.1"/>
    <property type="molecule type" value="Genomic_DNA"/>
</dbReference>
<dbReference type="InterPro" id="IPR029033">
    <property type="entry name" value="His_PPase_superfam"/>
</dbReference>
<sequence length="308" mass="32159">MFMIKASPATRRELVSRARLLGAVGVGATLARPLQAAVGAPPPQSPPAAPGFSSVLVRDDAHARLEDDGVGHISTPSGGSGLVLPAVAASTKRIFLARHGQTDLNKLGVCQGRKLNPPLNENGRRQARTLLIDVELDAILCSPLRRARETAGIVRESHPLATSFAVSEDLNEVDFGGAEGLPQMASAAILAPSYLAWSHGRLDKRAGVLGESGVMLRRRGEAAAGTLLASCKEGRQVLGVSHSSMIKFTLAALLDVPLSTIRALGQDNCAVNALDFDTASGVFEAVAINGRPVRGRAESFGRVGPETC</sequence>
<dbReference type="Gene3D" id="3.40.50.1240">
    <property type="entry name" value="Phosphoglycerate mutase-like"/>
    <property type="match status" value="1"/>
</dbReference>
<evidence type="ECO:0000313" key="1">
    <source>
        <dbReference type="EMBL" id="CBJ28764.1"/>
    </source>
</evidence>